<dbReference type="Gene3D" id="1.10.10.10">
    <property type="entry name" value="Winged helix-like DNA-binding domain superfamily/Winged helix DNA-binding domain"/>
    <property type="match status" value="1"/>
</dbReference>
<evidence type="ECO:0000259" key="1">
    <source>
        <dbReference type="Pfam" id="PF13463"/>
    </source>
</evidence>
<accession>D1A4C1</accession>
<reference evidence="2 3" key="1">
    <citation type="journal article" date="2011" name="Stand. Genomic Sci.">
        <title>Complete genome sequence of Thermomonospora curvata type strain (B9).</title>
        <authorList>
            <person name="Chertkov O."/>
            <person name="Sikorski J."/>
            <person name="Nolan M."/>
            <person name="Lapidus A."/>
            <person name="Lucas S."/>
            <person name="Del Rio T.G."/>
            <person name="Tice H."/>
            <person name="Cheng J.F."/>
            <person name="Goodwin L."/>
            <person name="Pitluck S."/>
            <person name="Liolios K."/>
            <person name="Ivanova N."/>
            <person name="Mavromatis K."/>
            <person name="Mikhailova N."/>
            <person name="Ovchinnikova G."/>
            <person name="Pati A."/>
            <person name="Chen A."/>
            <person name="Palaniappan K."/>
            <person name="Djao O.D."/>
            <person name="Land M."/>
            <person name="Hauser L."/>
            <person name="Chang Y.J."/>
            <person name="Jeffries C.D."/>
            <person name="Brettin T."/>
            <person name="Han C."/>
            <person name="Detter J.C."/>
            <person name="Rohde M."/>
            <person name="Goker M."/>
            <person name="Woyke T."/>
            <person name="Bristow J."/>
            <person name="Eisen J.A."/>
            <person name="Markowitz V."/>
            <person name="Hugenholtz P."/>
            <person name="Klenk H.P."/>
            <person name="Kyrpides N.C."/>
        </authorList>
    </citation>
    <scope>NUCLEOTIDE SEQUENCE [LARGE SCALE GENOMIC DNA]</scope>
    <source>
        <strain evidence="3">ATCC 19995 / DSM 43183 / JCM 3096 / KCTC 9072 / NBRC 15933 / NCIMB 10081 / Henssen B9</strain>
    </source>
</reference>
<proteinExistence type="predicted"/>
<dbReference type="eggNOG" id="COG1846">
    <property type="taxonomic scope" value="Bacteria"/>
</dbReference>
<dbReference type="Proteomes" id="UP000001918">
    <property type="component" value="Chromosome"/>
</dbReference>
<dbReference type="AlphaFoldDB" id="D1A4C1"/>
<dbReference type="KEGG" id="tcu:Tcur_4468"/>
<protein>
    <recommendedName>
        <fullName evidence="1">HTH marR-type domain-containing protein</fullName>
    </recommendedName>
</protein>
<evidence type="ECO:0000313" key="3">
    <source>
        <dbReference type="Proteomes" id="UP000001918"/>
    </source>
</evidence>
<sequence length="141" mass="15614">MPNGTDKPIGYWVRSLDGLLETLLDRDLADMGVGRRHWQLLNTLQAGPLEEGALAERLRPFWREGAITLAEVIGDLTERGWLEPDGAGRHRLTAGGRAAHARLAERIAATRRHLAEGVTAEEYAVTVDVLRRMTANARARL</sequence>
<dbReference type="InterPro" id="IPR036388">
    <property type="entry name" value="WH-like_DNA-bd_sf"/>
</dbReference>
<evidence type="ECO:0000313" key="2">
    <source>
        <dbReference type="EMBL" id="ACY99995.1"/>
    </source>
</evidence>
<dbReference type="GO" id="GO:0003700">
    <property type="term" value="F:DNA-binding transcription factor activity"/>
    <property type="evidence" value="ECO:0007669"/>
    <property type="project" value="InterPro"/>
</dbReference>
<dbReference type="RefSeq" id="WP_012854778.1">
    <property type="nucleotide sequence ID" value="NC_013510.1"/>
</dbReference>
<dbReference type="OrthoDB" id="3697068at2"/>
<feature type="domain" description="HTH marR-type" evidence="1">
    <location>
        <begin position="33"/>
        <end position="96"/>
    </location>
</feature>
<dbReference type="Pfam" id="PF13463">
    <property type="entry name" value="HTH_27"/>
    <property type="match status" value="1"/>
</dbReference>
<name>D1A4C1_THECD</name>
<keyword evidence="3" id="KW-1185">Reference proteome</keyword>
<dbReference type="InterPro" id="IPR000835">
    <property type="entry name" value="HTH_MarR-typ"/>
</dbReference>
<dbReference type="HOGENOM" id="CLU_116754_1_0_11"/>
<dbReference type="InterPro" id="IPR036390">
    <property type="entry name" value="WH_DNA-bd_sf"/>
</dbReference>
<dbReference type="SUPFAM" id="SSF46785">
    <property type="entry name" value="Winged helix' DNA-binding domain"/>
    <property type="match status" value="1"/>
</dbReference>
<organism evidence="2 3">
    <name type="scientific">Thermomonospora curvata (strain ATCC 19995 / DSM 43183 / JCM 3096 / KCTC 9072 / NBRC 15933 / NCIMB 10081 / Henssen B9)</name>
    <dbReference type="NCBI Taxonomy" id="471852"/>
    <lineage>
        <taxon>Bacteria</taxon>
        <taxon>Bacillati</taxon>
        <taxon>Actinomycetota</taxon>
        <taxon>Actinomycetes</taxon>
        <taxon>Streptosporangiales</taxon>
        <taxon>Thermomonosporaceae</taxon>
        <taxon>Thermomonospora</taxon>
    </lineage>
</organism>
<gene>
    <name evidence="2" type="ordered locus">Tcur_4468</name>
</gene>
<dbReference type="EMBL" id="CP001738">
    <property type="protein sequence ID" value="ACY99995.1"/>
    <property type="molecule type" value="Genomic_DNA"/>
</dbReference>